<comment type="caution">
    <text evidence="3">The sequence shown here is derived from an EMBL/GenBank/DDBJ whole genome shotgun (WGS) entry which is preliminary data.</text>
</comment>
<dbReference type="GO" id="GO:0016743">
    <property type="term" value="F:carboxyl- or carbamoyltransferase activity"/>
    <property type="evidence" value="ECO:0007669"/>
    <property type="project" value="InterPro"/>
</dbReference>
<accession>A0A1G1Y9S3</accession>
<dbReference type="GO" id="GO:0006520">
    <property type="term" value="P:amino acid metabolic process"/>
    <property type="evidence" value="ECO:0007669"/>
    <property type="project" value="InterPro"/>
</dbReference>
<proteinExistence type="predicted"/>
<dbReference type="InterPro" id="IPR036901">
    <property type="entry name" value="Asp/Orn_carbamoylTrfase_sf"/>
</dbReference>
<name>A0A1G1Y9S3_9BACT</name>
<dbReference type="Proteomes" id="UP000178432">
    <property type="component" value="Unassembled WGS sequence"/>
</dbReference>
<protein>
    <recommendedName>
        <fullName evidence="2">Aspartate/ornithine carbamoyltransferase carbamoyl-P binding domain-containing protein</fullName>
    </recommendedName>
</protein>
<dbReference type="EMBL" id="MHIF01000005">
    <property type="protein sequence ID" value="OGY49075.1"/>
    <property type="molecule type" value="Genomic_DNA"/>
</dbReference>
<dbReference type="Pfam" id="PF02729">
    <property type="entry name" value="OTCace_N"/>
    <property type="match status" value="1"/>
</dbReference>
<feature type="domain" description="Aspartate/ornithine carbamoyltransferase carbamoyl-P binding" evidence="2">
    <location>
        <begin position="63"/>
        <end position="167"/>
    </location>
</feature>
<organism evidence="3 4">
    <name type="scientific">Candidatus Buchananbacteria bacterium RIFCSPHIGHO2_01_FULL_46_12</name>
    <dbReference type="NCBI Taxonomy" id="1797536"/>
    <lineage>
        <taxon>Bacteria</taxon>
        <taxon>Candidatus Buchananiibacteriota</taxon>
    </lineage>
</organism>
<dbReference type="GO" id="GO:0016597">
    <property type="term" value="F:amino acid binding"/>
    <property type="evidence" value="ECO:0007669"/>
    <property type="project" value="InterPro"/>
</dbReference>
<gene>
    <name evidence="3" type="ORF">A2663_04750</name>
</gene>
<dbReference type="AlphaFoldDB" id="A0A1G1Y9S3"/>
<evidence type="ECO:0000313" key="3">
    <source>
        <dbReference type="EMBL" id="OGY49075.1"/>
    </source>
</evidence>
<dbReference type="SUPFAM" id="SSF53671">
    <property type="entry name" value="Aspartate/ornithine carbamoyltransferase"/>
    <property type="match status" value="1"/>
</dbReference>
<sequence length="548" mass="62028">MKHELGIRYLGNREQARKQITRRIVNTCRRILLALREEPLPEQFRLPLLPNGKKPGCDVIGGENSSRTILSTGQAAENIGCRVRCINPATLSLTKGESWWETVQTFAEQGTQIIAIRSGHEGLMVHLAMMQETVKPGRLTDPSLCFINCGEGTREHPTQYEQDVATIFLRHLGARWLDQNDREILERAFSRPSAQEQLEQEAAEALDNATFAFVGGLRESRVAHSHINGGRWFDTKFIFIAPSQPIDFQVEPWCLDLLGERADVSHRLEDALEADYVYAIRLQVERLPKSIQEQQAEVRALVRPYMIGREFLEKCRGEVLDAKPYDEGTPTIQPEAREHLKVIAKLQSGVGLYNREEAIFECFNNRHEPLEPIFEIPEISFAPGVDIISTMKLSDKRRELTERYSEREDEPLSIVVIDGVVINAIQVGRSDWLETINEKSGWGREMPMVIGKRFPSESLGKKNQLGYPKARIEAQQAGIWRLADSGIRLHLMYPELEKNGGNGHMKVIPPYPKAVAGVFKCPRGDKCFSNAVNNPLVQSFSWIIPSKS</sequence>
<evidence type="ECO:0000256" key="1">
    <source>
        <dbReference type="ARBA" id="ARBA00022679"/>
    </source>
</evidence>
<dbReference type="InterPro" id="IPR006132">
    <property type="entry name" value="Asp/Orn_carbamoyltranf_P-bd"/>
</dbReference>
<evidence type="ECO:0000313" key="4">
    <source>
        <dbReference type="Proteomes" id="UP000178432"/>
    </source>
</evidence>
<keyword evidence="1" id="KW-0808">Transferase</keyword>
<dbReference type="Gene3D" id="3.40.50.1370">
    <property type="entry name" value="Aspartate/ornithine carbamoyltransferase"/>
    <property type="match status" value="2"/>
</dbReference>
<evidence type="ECO:0000259" key="2">
    <source>
        <dbReference type="Pfam" id="PF02729"/>
    </source>
</evidence>
<reference evidence="3 4" key="1">
    <citation type="journal article" date="2016" name="Nat. Commun.">
        <title>Thousands of microbial genomes shed light on interconnected biogeochemical processes in an aquifer system.</title>
        <authorList>
            <person name="Anantharaman K."/>
            <person name="Brown C.T."/>
            <person name="Hug L.A."/>
            <person name="Sharon I."/>
            <person name="Castelle C.J."/>
            <person name="Probst A.J."/>
            <person name="Thomas B.C."/>
            <person name="Singh A."/>
            <person name="Wilkins M.J."/>
            <person name="Karaoz U."/>
            <person name="Brodie E.L."/>
            <person name="Williams K.H."/>
            <person name="Hubbard S.S."/>
            <person name="Banfield J.F."/>
        </authorList>
    </citation>
    <scope>NUCLEOTIDE SEQUENCE [LARGE SCALE GENOMIC DNA]</scope>
</reference>